<dbReference type="HOGENOM" id="CLU_3346743_0_0_9"/>
<dbReference type="EMBL" id="CP002869">
    <property type="protein sequence ID" value="AEI42412.1"/>
    <property type="molecule type" value="Genomic_DNA"/>
</dbReference>
<sequence>MYLSVSSIPAYPKTDLMDVCGLFPDLFRQFKVMKSCE</sequence>
<proteinExistence type="predicted"/>
<dbReference type="Proteomes" id="UP000006620">
    <property type="component" value="Chromosome"/>
</dbReference>
<dbReference type="AlphaFoldDB" id="F8F6D8"/>
<protein>
    <submittedName>
        <fullName evidence="1">Uncharacterized protein</fullName>
    </submittedName>
</protein>
<accession>F8F6D8</accession>
<gene>
    <name evidence="1" type="ordered locus">KNP414_03874</name>
</gene>
<reference evidence="2" key="1">
    <citation type="submission" date="2011-06" db="EMBL/GenBank/DDBJ databases">
        <title>Complete genome sequence of Paenibacillus mucilaginosus KNP414.</title>
        <authorList>
            <person name="Wang J."/>
            <person name="Hu S."/>
            <person name="Hu X."/>
            <person name="Zhang B."/>
            <person name="Dong D."/>
            <person name="Zhang S."/>
            <person name="Zhao K."/>
            <person name="Wu D."/>
        </authorList>
    </citation>
    <scope>NUCLEOTIDE SEQUENCE [LARGE SCALE GENOMIC DNA]</scope>
    <source>
        <strain evidence="2">KNP414</strain>
    </source>
</reference>
<organism evidence="1 2">
    <name type="scientific">Paenibacillus mucilaginosus (strain KNP414)</name>
    <dbReference type="NCBI Taxonomy" id="1036673"/>
    <lineage>
        <taxon>Bacteria</taxon>
        <taxon>Bacillati</taxon>
        <taxon>Bacillota</taxon>
        <taxon>Bacilli</taxon>
        <taxon>Bacillales</taxon>
        <taxon>Paenibacillaceae</taxon>
        <taxon>Paenibacillus</taxon>
    </lineage>
</organism>
<dbReference type="KEGG" id="pms:KNP414_03874"/>
<evidence type="ECO:0000313" key="2">
    <source>
        <dbReference type="Proteomes" id="UP000006620"/>
    </source>
</evidence>
<name>F8F6D8_PAEMK</name>
<reference evidence="1 2" key="2">
    <citation type="journal article" date="2013" name="Genome Announc.">
        <title>Genome Sequence of Growth-Improving Paenibacillus mucilaginosus Strain KNP414.</title>
        <authorList>
            <person name="Lu J.J."/>
            <person name="Wang J.F."/>
            <person name="Hu X.F."/>
        </authorList>
    </citation>
    <scope>NUCLEOTIDE SEQUENCE [LARGE SCALE GENOMIC DNA]</scope>
    <source>
        <strain evidence="1 2">KNP414</strain>
    </source>
</reference>
<evidence type="ECO:0000313" key="1">
    <source>
        <dbReference type="EMBL" id="AEI42412.1"/>
    </source>
</evidence>